<dbReference type="CDD" id="cd04301">
    <property type="entry name" value="NAT_SF"/>
    <property type="match status" value="1"/>
</dbReference>
<dbReference type="RefSeq" id="WP_349660554.1">
    <property type="nucleotide sequence ID" value="NZ_JBEGDG010000011.1"/>
</dbReference>
<dbReference type="Proteomes" id="UP001478862">
    <property type="component" value="Unassembled WGS sequence"/>
</dbReference>
<dbReference type="SUPFAM" id="SSF55729">
    <property type="entry name" value="Acyl-CoA N-acyltransferases (Nat)"/>
    <property type="match status" value="1"/>
</dbReference>
<keyword evidence="3" id="KW-1185">Reference proteome</keyword>
<dbReference type="InterPro" id="IPR016181">
    <property type="entry name" value="Acyl_CoA_acyltransferase"/>
</dbReference>
<proteinExistence type="predicted"/>
<dbReference type="PANTHER" id="PTHR43617">
    <property type="entry name" value="L-AMINO ACID N-ACETYLTRANSFERASE"/>
    <property type="match status" value="1"/>
</dbReference>
<sequence length="290" mass="33669">MRYIIKRIYPTELKEVAHFIAQLNIEEQHNIGYCGQNEQELLSTLQEDFIDGEFTSIVAAYDNEHIQALIGLDIDGDSTEVWGPFSINEDVTIQEKLLCTLQQIYPQISNFYFFINELNTRQLAFLEQINANKTGEHLLLGVSKDSFENVVAITSRYYKTSDYEQFKKIHSNAFSKTYYDADTILNRVQLNKENVLRIMEMDGVVQGYAYFEMDLTAKEAHLEYIAINPKYRGNGIGTKLLKEVLTEMFRFDEISHITLNVNNQNDQANHVYFKAGFKKKATLWSYCLKK</sequence>
<accession>A0ABV1MXR2</accession>
<dbReference type="PROSITE" id="PS51186">
    <property type="entry name" value="GNAT"/>
    <property type="match status" value="1"/>
</dbReference>
<dbReference type="Pfam" id="PF00583">
    <property type="entry name" value="Acetyltransf_1"/>
    <property type="match status" value="1"/>
</dbReference>
<evidence type="ECO:0000259" key="1">
    <source>
        <dbReference type="PROSITE" id="PS51186"/>
    </source>
</evidence>
<feature type="domain" description="N-acetyltransferase" evidence="1">
    <location>
        <begin position="153"/>
        <end position="290"/>
    </location>
</feature>
<organism evidence="2 3">
    <name type="scientific">Lysinibacillus zambalensis</name>
    <dbReference type="NCBI Taxonomy" id="3160866"/>
    <lineage>
        <taxon>Bacteria</taxon>
        <taxon>Bacillati</taxon>
        <taxon>Bacillota</taxon>
        <taxon>Bacilli</taxon>
        <taxon>Bacillales</taxon>
        <taxon>Bacillaceae</taxon>
        <taxon>Lysinibacillus</taxon>
    </lineage>
</organism>
<reference evidence="2 3" key="1">
    <citation type="submission" date="2024-06" db="EMBL/GenBank/DDBJ databases">
        <title>Lysinibacillus zambalefons sp. nov., a Novel Firmicute Isolated from the Poon Bato Zambales Hyperalkaline Spring.</title>
        <authorList>
            <person name="Aja J.A."/>
            <person name="Lazaro J.E.H."/>
            <person name="Llorin L.D."/>
            <person name="Lim K.R."/>
            <person name="Teodosio J."/>
            <person name="Dalisay D.S."/>
        </authorList>
    </citation>
    <scope>NUCLEOTIDE SEQUENCE [LARGE SCALE GENOMIC DNA]</scope>
    <source>
        <strain evidence="2 3">M3</strain>
    </source>
</reference>
<dbReference type="EMBL" id="JBEGDG010000011">
    <property type="protein sequence ID" value="MEQ6356043.1"/>
    <property type="molecule type" value="Genomic_DNA"/>
</dbReference>
<dbReference type="InterPro" id="IPR050276">
    <property type="entry name" value="MshD_Acetyltransferase"/>
</dbReference>
<comment type="caution">
    <text evidence="2">The sequence shown here is derived from an EMBL/GenBank/DDBJ whole genome shotgun (WGS) entry which is preliminary data.</text>
</comment>
<gene>
    <name evidence="2" type="ORF">ABNX05_15550</name>
</gene>
<name>A0ABV1MXR2_9BACI</name>
<evidence type="ECO:0000313" key="3">
    <source>
        <dbReference type="Proteomes" id="UP001478862"/>
    </source>
</evidence>
<evidence type="ECO:0000313" key="2">
    <source>
        <dbReference type="EMBL" id="MEQ6356043.1"/>
    </source>
</evidence>
<dbReference type="InterPro" id="IPR000182">
    <property type="entry name" value="GNAT_dom"/>
</dbReference>
<dbReference type="Gene3D" id="3.40.630.30">
    <property type="match status" value="1"/>
</dbReference>
<protein>
    <submittedName>
        <fullName evidence="2">GNAT family N-acetyltransferase</fullName>
    </submittedName>
</protein>